<dbReference type="AlphaFoldDB" id="A0A1A9QD34"/>
<gene>
    <name evidence="1" type="ORF">A6V39_03350</name>
</gene>
<protein>
    <submittedName>
        <fullName evidence="1">Uncharacterized protein</fullName>
    </submittedName>
</protein>
<evidence type="ECO:0000313" key="2">
    <source>
        <dbReference type="Proteomes" id="UP000077623"/>
    </source>
</evidence>
<proteinExistence type="predicted"/>
<keyword evidence="2" id="KW-1185">Reference proteome</keyword>
<dbReference type="EMBL" id="LWUJ01000012">
    <property type="protein sequence ID" value="OAL09921.1"/>
    <property type="molecule type" value="Genomic_DNA"/>
</dbReference>
<sequence>MANFTTKAIATIISVSGLAVGAGFGVKHLTKQPTIEAPSIISKLSEKKDQSLTPNTEKGTVYAWFAEDGVELLGEAEGDDISWEHKWEKFKKEYESSGLKTNWASLDNKKEQEEAPDEFKALCKEQTQKTISSKMEKIYKEIKDYCTKLKISQRMR</sequence>
<name>A0A1A9QD34_9MOLU</name>
<reference evidence="2" key="1">
    <citation type="submission" date="2016-04" db="EMBL/GenBank/DDBJ databases">
        <authorList>
            <person name="Quiroz-Castaneda R.E."/>
            <person name="Martinez-Ocampo F."/>
        </authorList>
    </citation>
    <scope>NUCLEOTIDE SEQUENCE [LARGE SCALE GENOMIC DNA]</scope>
    <source>
        <strain evidence="2">INIFAP01</strain>
    </source>
</reference>
<organism evidence="1 2">
    <name type="scientific">Candidatus Mycoplasma haematobovis</name>
    <dbReference type="NCBI Taxonomy" id="432608"/>
    <lineage>
        <taxon>Bacteria</taxon>
        <taxon>Bacillati</taxon>
        <taxon>Mycoplasmatota</taxon>
        <taxon>Mollicutes</taxon>
        <taxon>Mycoplasmataceae</taxon>
        <taxon>Mycoplasma</taxon>
    </lineage>
</organism>
<accession>A0A1A9QD34</accession>
<dbReference type="RefSeq" id="WP_187150308.1">
    <property type="nucleotide sequence ID" value="NZ_LWUJ01000012.1"/>
</dbReference>
<dbReference type="Proteomes" id="UP000077623">
    <property type="component" value="Unassembled WGS sequence"/>
</dbReference>
<comment type="caution">
    <text evidence="1">The sequence shown here is derived from an EMBL/GenBank/DDBJ whole genome shotgun (WGS) entry which is preliminary data.</text>
</comment>
<evidence type="ECO:0000313" key="1">
    <source>
        <dbReference type="EMBL" id="OAL09921.1"/>
    </source>
</evidence>